<evidence type="ECO:0000256" key="3">
    <source>
        <dbReference type="ARBA" id="ARBA00022679"/>
    </source>
</evidence>
<feature type="domain" description="Glycosyltransferase subfamily 4-like N-terminal" evidence="5">
    <location>
        <begin position="18"/>
        <end position="184"/>
    </location>
</feature>
<dbReference type="AlphaFoldDB" id="A0A919TB89"/>
<dbReference type="EMBL" id="BOQN01000051">
    <property type="protein sequence ID" value="GIM92092.1"/>
    <property type="molecule type" value="Genomic_DNA"/>
</dbReference>
<organism evidence="6 7">
    <name type="scientific">Paractinoplanes toevensis</name>
    <dbReference type="NCBI Taxonomy" id="571911"/>
    <lineage>
        <taxon>Bacteria</taxon>
        <taxon>Bacillati</taxon>
        <taxon>Actinomycetota</taxon>
        <taxon>Actinomycetes</taxon>
        <taxon>Micromonosporales</taxon>
        <taxon>Micromonosporaceae</taxon>
        <taxon>Paractinoplanes</taxon>
    </lineage>
</organism>
<evidence type="ECO:0000259" key="5">
    <source>
        <dbReference type="Pfam" id="PF13579"/>
    </source>
</evidence>
<accession>A0A919TB89</accession>
<gene>
    <name evidence="6" type="ORF">Ato02nite_038850</name>
</gene>
<dbReference type="GO" id="GO:0016787">
    <property type="term" value="F:hydrolase activity"/>
    <property type="evidence" value="ECO:0007669"/>
    <property type="project" value="UniProtKB-KW"/>
</dbReference>
<dbReference type="InterPro" id="IPR001296">
    <property type="entry name" value="Glyco_trans_1"/>
</dbReference>
<evidence type="ECO:0000259" key="4">
    <source>
        <dbReference type="Pfam" id="PF00534"/>
    </source>
</evidence>
<keyword evidence="6" id="KW-0378">Hydrolase</keyword>
<evidence type="ECO:0000256" key="2">
    <source>
        <dbReference type="ARBA" id="ARBA00022676"/>
    </source>
</evidence>
<dbReference type="Proteomes" id="UP000677082">
    <property type="component" value="Unassembled WGS sequence"/>
</dbReference>
<dbReference type="Gene3D" id="3.40.50.2000">
    <property type="entry name" value="Glycogen Phosphorylase B"/>
    <property type="match status" value="2"/>
</dbReference>
<keyword evidence="7" id="KW-1185">Reference proteome</keyword>
<keyword evidence="3" id="KW-0808">Transferase</keyword>
<evidence type="ECO:0000313" key="7">
    <source>
        <dbReference type="Proteomes" id="UP000677082"/>
    </source>
</evidence>
<dbReference type="Pfam" id="PF00534">
    <property type="entry name" value="Glycos_transf_1"/>
    <property type="match status" value="1"/>
</dbReference>
<evidence type="ECO:0000256" key="1">
    <source>
        <dbReference type="ARBA" id="ARBA00009481"/>
    </source>
</evidence>
<feature type="domain" description="Glycosyl transferase family 1" evidence="4">
    <location>
        <begin position="200"/>
        <end position="351"/>
    </location>
</feature>
<dbReference type="CDD" id="cd03801">
    <property type="entry name" value="GT4_PimA-like"/>
    <property type="match status" value="1"/>
</dbReference>
<keyword evidence="2" id="KW-0328">Glycosyltransferase</keyword>
<dbReference type="PANTHER" id="PTHR12526">
    <property type="entry name" value="GLYCOSYLTRANSFERASE"/>
    <property type="match status" value="1"/>
</dbReference>
<dbReference type="GO" id="GO:0016757">
    <property type="term" value="F:glycosyltransferase activity"/>
    <property type="evidence" value="ECO:0007669"/>
    <property type="project" value="UniProtKB-KW"/>
</dbReference>
<reference evidence="6 7" key="1">
    <citation type="submission" date="2021-03" db="EMBL/GenBank/DDBJ databases">
        <title>Whole genome shotgun sequence of Actinoplanes toevensis NBRC 105298.</title>
        <authorList>
            <person name="Komaki H."/>
            <person name="Tamura T."/>
        </authorList>
    </citation>
    <scope>NUCLEOTIDE SEQUENCE [LARGE SCALE GENOMIC DNA]</scope>
    <source>
        <strain evidence="6 7">NBRC 105298</strain>
    </source>
</reference>
<dbReference type="InterPro" id="IPR028098">
    <property type="entry name" value="Glyco_trans_4-like_N"/>
</dbReference>
<evidence type="ECO:0000313" key="6">
    <source>
        <dbReference type="EMBL" id="GIM92092.1"/>
    </source>
</evidence>
<comment type="caution">
    <text evidence="6">The sequence shown here is derived from an EMBL/GenBank/DDBJ whole genome shotgun (WGS) entry which is preliminary data.</text>
</comment>
<comment type="similarity">
    <text evidence="1">Belongs to the glycosyltransferase group 1 family. Glycosyltransferase 4 subfamily.</text>
</comment>
<dbReference type="SUPFAM" id="SSF53756">
    <property type="entry name" value="UDP-Glycosyltransferase/glycogen phosphorylase"/>
    <property type="match status" value="1"/>
</dbReference>
<proteinExistence type="inferred from homology"/>
<dbReference type="Pfam" id="PF13579">
    <property type="entry name" value="Glyco_trans_4_4"/>
    <property type="match status" value="1"/>
</dbReference>
<protein>
    <submittedName>
        <fullName evidence="6">Glycosyl hydrolase</fullName>
    </submittedName>
</protein>
<dbReference type="PANTHER" id="PTHR12526:SF640">
    <property type="entry name" value="COLANIC ACID BIOSYNTHESIS GLYCOSYLTRANSFERASE WCAL-RELATED"/>
    <property type="match status" value="1"/>
</dbReference>
<name>A0A919TB89_9ACTN</name>
<sequence>MPHILFLNWRDTRNPESGGSEVYTERIAAELVARGHRVTLLCAKHAGSPAEQVLPTDVHVLRRGGRHTVYLRAALTYLAGRCRLGRLAPGARGRPDLIVDVCNGVPFLSPLYARCPTLVVIHHVHREQWPVVFGGVKARFGWWLESRVAPRVYRRCRYVTVSTATRDELAELGVAPARISLIHNALAGPKCASVPRSAYPSLVVLGRLMPHKRVEFALDALAAIAPEQPGLRLVIAGRGYWEPRLREYATRLGIAARTDFAGYVSEHRKHELLSLGWVVLVPSLKEGWGLTILEAAAHGTPAVAFRSAGGVCDAIRDGVTGLLADDPADFVAKIRWLLTDEKARQQMGTAAGAYAESFTWAAAGERMAALVDEAGQRAP</sequence>